<feature type="region of interest" description="Disordered" evidence="7">
    <location>
        <begin position="1"/>
        <end position="106"/>
    </location>
</feature>
<feature type="compositionally biased region" description="Low complexity" evidence="7">
    <location>
        <begin position="28"/>
        <end position="48"/>
    </location>
</feature>
<name>A0A6G1J037_9PLEO</name>
<reference evidence="8" key="1">
    <citation type="journal article" date="2020" name="Stud. Mycol.">
        <title>101 Dothideomycetes genomes: a test case for predicting lifestyles and emergence of pathogens.</title>
        <authorList>
            <person name="Haridas S."/>
            <person name="Albert R."/>
            <person name="Binder M."/>
            <person name="Bloem J."/>
            <person name="Labutti K."/>
            <person name="Salamov A."/>
            <person name="Andreopoulos B."/>
            <person name="Baker S."/>
            <person name="Barry K."/>
            <person name="Bills G."/>
            <person name="Bluhm B."/>
            <person name="Cannon C."/>
            <person name="Castanera R."/>
            <person name="Culley D."/>
            <person name="Daum C."/>
            <person name="Ezra D."/>
            <person name="Gonzalez J."/>
            <person name="Henrissat B."/>
            <person name="Kuo A."/>
            <person name="Liang C."/>
            <person name="Lipzen A."/>
            <person name="Lutzoni F."/>
            <person name="Magnuson J."/>
            <person name="Mondo S."/>
            <person name="Nolan M."/>
            <person name="Ohm R."/>
            <person name="Pangilinan J."/>
            <person name="Park H.-J."/>
            <person name="Ramirez L."/>
            <person name="Alfaro M."/>
            <person name="Sun H."/>
            <person name="Tritt A."/>
            <person name="Yoshinaga Y."/>
            <person name="Zwiers L.-H."/>
            <person name="Turgeon B."/>
            <person name="Goodwin S."/>
            <person name="Spatafora J."/>
            <person name="Crous P."/>
            <person name="Grigoriev I."/>
        </authorList>
    </citation>
    <scope>NUCLEOTIDE SEQUENCE</scope>
    <source>
        <strain evidence="8">CBS 122367</strain>
    </source>
</reference>
<proteinExistence type="inferred from homology"/>
<dbReference type="GO" id="GO:0071821">
    <property type="term" value="C:FANCM-MHF complex"/>
    <property type="evidence" value="ECO:0007669"/>
    <property type="project" value="TreeGrafter"/>
</dbReference>
<dbReference type="GO" id="GO:0046982">
    <property type="term" value="F:protein heterodimerization activity"/>
    <property type="evidence" value="ECO:0007669"/>
    <property type="project" value="InterPro"/>
</dbReference>
<evidence type="ECO:0000256" key="5">
    <source>
        <dbReference type="ARBA" id="ARBA00023204"/>
    </source>
</evidence>
<dbReference type="PANTHER" id="PTHR28680:SF1">
    <property type="entry name" value="CENTROMERE PROTEIN X"/>
    <property type="match status" value="1"/>
</dbReference>
<evidence type="ECO:0000313" key="9">
    <source>
        <dbReference type="Proteomes" id="UP000799291"/>
    </source>
</evidence>
<accession>A0A6G1J037</accession>
<evidence type="ECO:0000256" key="6">
    <source>
        <dbReference type="ARBA" id="ARBA00023242"/>
    </source>
</evidence>
<dbReference type="InterPro" id="IPR009072">
    <property type="entry name" value="Histone-fold"/>
</dbReference>
<dbReference type="Pfam" id="PF09415">
    <property type="entry name" value="CENP-X"/>
    <property type="match status" value="1"/>
</dbReference>
<protein>
    <submittedName>
        <fullName evidence="8">Uncharacterized protein</fullName>
    </submittedName>
</protein>
<keyword evidence="4" id="KW-0238">DNA-binding</keyword>
<keyword evidence="9" id="KW-1185">Reference proteome</keyword>
<keyword evidence="6" id="KW-0539">Nucleus</keyword>
<keyword evidence="3" id="KW-0227">DNA damage</keyword>
<evidence type="ECO:0000256" key="7">
    <source>
        <dbReference type="SAM" id="MobiDB-lite"/>
    </source>
</evidence>
<dbReference type="EMBL" id="MU005583">
    <property type="protein sequence ID" value="KAF2683862.1"/>
    <property type="molecule type" value="Genomic_DNA"/>
</dbReference>
<evidence type="ECO:0000256" key="1">
    <source>
        <dbReference type="ARBA" id="ARBA00004123"/>
    </source>
</evidence>
<dbReference type="CDD" id="cd22921">
    <property type="entry name" value="HFD_CENP-X"/>
    <property type="match status" value="1"/>
</dbReference>
<keyword evidence="5" id="KW-0234">DNA repair</keyword>
<dbReference type="GO" id="GO:0003677">
    <property type="term" value="F:DNA binding"/>
    <property type="evidence" value="ECO:0007669"/>
    <property type="project" value="UniProtKB-KW"/>
</dbReference>
<dbReference type="AlphaFoldDB" id="A0A6G1J037"/>
<dbReference type="GO" id="GO:0000712">
    <property type="term" value="P:resolution of meiotic recombination intermediates"/>
    <property type="evidence" value="ECO:0007669"/>
    <property type="project" value="TreeGrafter"/>
</dbReference>
<gene>
    <name evidence="8" type="ORF">K458DRAFT_418833</name>
</gene>
<dbReference type="InterPro" id="IPR018552">
    <property type="entry name" value="CENP-X"/>
</dbReference>
<dbReference type="GO" id="GO:0006281">
    <property type="term" value="P:DNA repair"/>
    <property type="evidence" value="ECO:0007669"/>
    <property type="project" value="UniProtKB-KW"/>
</dbReference>
<evidence type="ECO:0000256" key="2">
    <source>
        <dbReference type="ARBA" id="ARBA00009359"/>
    </source>
</evidence>
<evidence type="ECO:0000313" key="8">
    <source>
        <dbReference type="EMBL" id="KAF2683862.1"/>
    </source>
</evidence>
<dbReference type="GO" id="GO:0031297">
    <property type="term" value="P:replication fork processing"/>
    <property type="evidence" value="ECO:0007669"/>
    <property type="project" value="TreeGrafter"/>
</dbReference>
<feature type="compositionally biased region" description="Acidic residues" evidence="7">
    <location>
        <begin position="65"/>
        <end position="90"/>
    </location>
</feature>
<sequence length="183" mass="19977">MPLKAANTVRRKGPSFNPPRPVKPAAQTSTTTKRASGTAASRATGGSKPAASRSDILPAAAILSSDEDFEEDNNEAQSDGDELMEDAPEEEDRRQSGVLDNATPPIPQPLLARLLYENFEDDKTQIQKGAMNLFSSYMSIFVREAIARAKDERDKAARRGGRSEAFLQVEDLEKLAPQLVLDF</sequence>
<dbReference type="GO" id="GO:0051382">
    <property type="term" value="P:kinetochore assembly"/>
    <property type="evidence" value="ECO:0007669"/>
    <property type="project" value="InterPro"/>
</dbReference>
<dbReference type="PANTHER" id="PTHR28680">
    <property type="entry name" value="CENTROMERE PROTEIN X"/>
    <property type="match status" value="1"/>
</dbReference>
<organism evidence="8 9">
    <name type="scientific">Lentithecium fluviatile CBS 122367</name>
    <dbReference type="NCBI Taxonomy" id="1168545"/>
    <lineage>
        <taxon>Eukaryota</taxon>
        <taxon>Fungi</taxon>
        <taxon>Dikarya</taxon>
        <taxon>Ascomycota</taxon>
        <taxon>Pezizomycotina</taxon>
        <taxon>Dothideomycetes</taxon>
        <taxon>Pleosporomycetidae</taxon>
        <taxon>Pleosporales</taxon>
        <taxon>Massarineae</taxon>
        <taxon>Lentitheciaceae</taxon>
        <taxon>Lentithecium</taxon>
    </lineage>
</organism>
<dbReference type="Proteomes" id="UP000799291">
    <property type="component" value="Unassembled WGS sequence"/>
</dbReference>
<evidence type="ECO:0000256" key="3">
    <source>
        <dbReference type="ARBA" id="ARBA00022763"/>
    </source>
</evidence>
<evidence type="ECO:0000256" key="4">
    <source>
        <dbReference type="ARBA" id="ARBA00023125"/>
    </source>
</evidence>
<dbReference type="OrthoDB" id="2500381at2759"/>
<dbReference type="Gene3D" id="1.10.20.10">
    <property type="entry name" value="Histone, subunit A"/>
    <property type="match status" value="1"/>
</dbReference>
<comment type="similarity">
    <text evidence="2">Belongs to the CENP-X/MHF2 family.</text>
</comment>
<comment type="subcellular location">
    <subcellularLocation>
        <location evidence="1">Nucleus</location>
    </subcellularLocation>
</comment>